<comment type="similarity">
    <text evidence="2">Belongs to the complex I subunit 4L family.</text>
</comment>
<dbReference type="InterPro" id="IPR039428">
    <property type="entry name" value="NUOK/Mnh_C1-like"/>
</dbReference>
<comment type="subcellular location">
    <subcellularLocation>
        <location evidence="1">Membrane</location>
        <topology evidence="1">Multi-pass membrane protein</topology>
    </subcellularLocation>
</comment>
<reference evidence="12" key="1">
    <citation type="journal article" date="2015" name="Mol. Biol. Evol.">
        <title>Soup to Tree: The Phylogeny of Beetles Inferred by Mitochondrial Metagenomics of a Bornean Rainforest Sample.</title>
        <authorList>
            <person name="Crampton-Platt A."/>
            <person name="Timmermans M.J."/>
            <person name="Gimmel M.L."/>
            <person name="Kutty S.N."/>
            <person name="Cockerill T.D."/>
            <person name="Vun Khen C."/>
            <person name="Vogler A.P."/>
        </authorList>
    </citation>
    <scope>NUCLEOTIDE SEQUENCE</scope>
</reference>
<evidence type="ECO:0000256" key="8">
    <source>
        <dbReference type="ARBA" id="ARBA00023136"/>
    </source>
</evidence>
<dbReference type="GO" id="GO:0008137">
    <property type="term" value="F:NADH dehydrogenase (ubiquinone) activity"/>
    <property type="evidence" value="ECO:0007669"/>
    <property type="project" value="UniProtKB-EC"/>
</dbReference>
<feature type="transmembrane region" description="Helical" evidence="11">
    <location>
        <begin position="55"/>
        <end position="80"/>
    </location>
</feature>
<evidence type="ECO:0000256" key="9">
    <source>
        <dbReference type="ARBA" id="ARBA00031586"/>
    </source>
</evidence>
<protein>
    <recommendedName>
        <fullName evidence="3">NADH-ubiquinone oxidoreductase chain 4L</fullName>
    </recommendedName>
    <alternativeName>
        <fullName evidence="9">NADH dehydrogenase subunit 4L</fullName>
    </alternativeName>
</protein>
<dbReference type="Pfam" id="PF00420">
    <property type="entry name" value="Oxidored_q2"/>
    <property type="match status" value="1"/>
</dbReference>
<gene>
    <name evidence="12" type="primary">nad4l</name>
</gene>
<keyword evidence="6 11" id="KW-1133">Transmembrane helix</keyword>
<keyword evidence="7" id="KW-0520">NAD</keyword>
<keyword evidence="4 11" id="KW-0812">Transmembrane</keyword>
<dbReference type="GO" id="GO:0016020">
    <property type="term" value="C:membrane"/>
    <property type="evidence" value="ECO:0007669"/>
    <property type="project" value="UniProtKB-SubCell"/>
</dbReference>
<dbReference type="AlphaFoldDB" id="A0A3G3MEN2"/>
<evidence type="ECO:0000256" key="5">
    <source>
        <dbReference type="ARBA" id="ARBA00022967"/>
    </source>
</evidence>
<dbReference type="Gene3D" id="1.10.287.3510">
    <property type="match status" value="1"/>
</dbReference>
<evidence type="ECO:0000256" key="10">
    <source>
        <dbReference type="ARBA" id="ARBA00049551"/>
    </source>
</evidence>
<name>A0A3G3MEN2_9COLE</name>
<keyword evidence="12" id="KW-0496">Mitochondrion</keyword>
<evidence type="ECO:0000256" key="6">
    <source>
        <dbReference type="ARBA" id="ARBA00022989"/>
    </source>
</evidence>
<evidence type="ECO:0000256" key="3">
    <source>
        <dbReference type="ARBA" id="ARBA00016612"/>
    </source>
</evidence>
<dbReference type="EMBL" id="MH940193">
    <property type="protein sequence ID" value="AYR05285.1"/>
    <property type="molecule type" value="Genomic_DNA"/>
</dbReference>
<feature type="transmembrane region" description="Helical" evidence="11">
    <location>
        <begin position="6"/>
        <end position="21"/>
    </location>
</feature>
<organism evidence="12">
    <name type="scientific">Coleoptera sp. ACP-2013</name>
    <dbReference type="NCBI Taxonomy" id="2485033"/>
    <lineage>
        <taxon>Eukaryota</taxon>
        <taxon>Metazoa</taxon>
        <taxon>Ecdysozoa</taxon>
        <taxon>Arthropoda</taxon>
        <taxon>Hexapoda</taxon>
        <taxon>Insecta</taxon>
        <taxon>Pterygota</taxon>
        <taxon>Neoptera</taxon>
        <taxon>Endopterygota</taxon>
        <taxon>Coleoptera</taxon>
    </lineage>
</organism>
<proteinExistence type="inferred from homology"/>
<sequence length="95" mass="11323">MLIELMIFYFMYLSGLFSFLLKYKHLLLILLSLEFMIMSLYYGLFMFLGLVGYEFFFMMLFLILSVSEGVLGLSILVMMVRNHGNDYLMSFSFLW</sequence>
<geneLocation type="mitochondrion" evidence="12"/>
<comment type="catalytic activity">
    <reaction evidence="10">
        <text>a ubiquinone + NADH + 5 H(+)(in) = a ubiquinol + NAD(+) + 4 H(+)(out)</text>
        <dbReference type="Rhea" id="RHEA:29091"/>
        <dbReference type="Rhea" id="RHEA-COMP:9565"/>
        <dbReference type="Rhea" id="RHEA-COMP:9566"/>
        <dbReference type="ChEBI" id="CHEBI:15378"/>
        <dbReference type="ChEBI" id="CHEBI:16389"/>
        <dbReference type="ChEBI" id="CHEBI:17976"/>
        <dbReference type="ChEBI" id="CHEBI:57540"/>
        <dbReference type="ChEBI" id="CHEBI:57945"/>
        <dbReference type="EC" id="7.1.1.2"/>
    </reaction>
</comment>
<accession>A0A3G3MEN2</accession>
<evidence type="ECO:0000256" key="11">
    <source>
        <dbReference type="SAM" id="Phobius"/>
    </source>
</evidence>
<feature type="transmembrane region" description="Helical" evidence="11">
    <location>
        <begin position="28"/>
        <end position="49"/>
    </location>
</feature>
<evidence type="ECO:0000256" key="4">
    <source>
        <dbReference type="ARBA" id="ARBA00022692"/>
    </source>
</evidence>
<evidence type="ECO:0000256" key="1">
    <source>
        <dbReference type="ARBA" id="ARBA00004141"/>
    </source>
</evidence>
<keyword evidence="5" id="KW-1278">Translocase</keyword>
<evidence type="ECO:0000313" key="12">
    <source>
        <dbReference type="EMBL" id="AYR05285.1"/>
    </source>
</evidence>
<evidence type="ECO:0000256" key="2">
    <source>
        <dbReference type="ARBA" id="ARBA00010519"/>
    </source>
</evidence>
<keyword evidence="8 11" id="KW-0472">Membrane</keyword>
<reference evidence="12" key="2">
    <citation type="submission" date="2018-09" db="EMBL/GenBank/DDBJ databases">
        <authorList>
            <person name="James G."/>
        </authorList>
    </citation>
    <scope>NUCLEOTIDE SEQUENCE</scope>
</reference>
<evidence type="ECO:0000256" key="7">
    <source>
        <dbReference type="ARBA" id="ARBA00023027"/>
    </source>
</evidence>